<evidence type="ECO:0000313" key="5">
    <source>
        <dbReference type="Proteomes" id="UP000304947"/>
    </source>
</evidence>
<dbReference type="EMBL" id="QZBU01002202">
    <property type="protein sequence ID" value="TIA42120.1"/>
    <property type="molecule type" value="Genomic_DNA"/>
</dbReference>
<dbReference type="SUPFAM" id="SSF56988">
    <property type="entry name" value="Anthrax protective antigen"/>
    <property type="match status" value="1"/>
</dbReference>
<protein>
    <recommendedName>
        <fullName evidence="3">PA14 domain-containing protein</fullName>
    </recommendedName>
</protein>
<name>A0A4T0C3V5_AURPU</name>
<proteinExistence type="predicted"/>
<sequence>MTRKTAYLGLLAASSFALTLAAPVEERTVNVCPAVDLVVVLLKAYPSASPFCSSFLGISTVTTTSTVKATSPITTIIPTTTTTVLVAATPVTEYDVSSTTITTCIPSAAKRDLAKRKEKTTSTTSSSSSKATTTSIPASISIPGTCNGCPGLLKNIACTAVSSACGCLGLSTPTSTVYVSTTYVPVVTSYSGVAATQTTTGTTTIPTTSTSTILSCPTPSICGNQGIQFAYYANEPWGDQISEMDPSFYWTYTPDYSGTTTKVGGINEPAGSDVNLYGTSKNVPASYFVLNHRGYIFAQVDGDYTFTTSQVDDITFLYLGDDAIRGYGLNNFDAKAVCCDAPANSASATYTLKTGQYLPFRLVFGQQGGPVVFSFSITAPDGTVILDAGTQDSKFIVQYSCDGTTAPAFPAWGQGSKDIGKDRVHPQVVGFDLGHPRR</sequence>
<dbReference type="InterPro" id="IPR037524">
    <property type="entry name" value="PA14/GLEYA"/>
</dbReference>
<dbReference type="Proteomes" id="UP000304947">
    <property type="component" value="Unassembled WGS sequence"/>
</dbReference>
<dbReference type="Gene3D" id="2.60.120.1560">
    <property type="match status" value="1"/>
</dbReference>
<comment type="caution">
    <text evidence="4">The sequence shown here is derived from an EMBL/GenBank/DDBJ whole genome shotgun (WGS) entry which is preliminary data.</text>
</comment>
<feature type="domain" description="PA14" evidence="3">
    <location>
        <begin position="222"/>
        <end position="391"/>
    </location>
</feature>
<feature type="compositionally biased region" description="Low complexity" evidence="1">
    <location>
        <begin position="121"/>
        <end position="134"/>
    </location>
</feature>
<evidence type="ECO:0000256" key="2">
    <source>
        <dbReference type="SAM" id="SignalP"/>
    </source>
</evidence>
<dbReference type="PROSITE" id="PS51820">
    <property type="entry name" value="PA14"/>
    <property type="match status" value="1"/>
</dbReference>
<evidence type="ECO:0000256" key="1">
    <source>
        <dbReference type="SAM" id="MobiDB-lite"/>
    </source>
</evidence>
<feature type="signal peptide" evidence="2">
    <location>
        <begin position="1"/>
        <end position="21"/>
    </location>
</feature>
<evidence type="ECO:0000313" key="4">
    <source>
        <dbReference type="EMBL" id="TIA42120.1"/>
    </source>
</evidence>
<keyword evidence="2" id="KW-0732">Signal</keyword>
<feature type="region of interest" description="Disordered" evidence="1">
    <location>
        <begin position="115"/>
        <end position="134"/>
    </location>
</feature>
<gene>
    <name evidence="4" type="ORF">D6C83_06198</name>
</gene>
<organism evidence="4 5">
    <name type="scientific">Aureobasidium pullulans</name>
    <name type="common">Black yeast</name>
    <name type="synonym">Pullularia pullulans</name>
    <dbReference type="NCBI Taxonomy" id="5580"/>
    <lineage>
        <taxon>Eukaryota</taxon>
        <taxon>Fungi</taxon>
        <taxon>Dikarya</taxon>
        <taxon>Ascomycota</taxon>
        <taxon>Pezizomycotina</taxon>
        <taxon>Dothideomycetes</taxon>
        <taxon>Dothideomycetidae</taxon>
        <taxon>Dothideales</taxon>
        <taxon>Saccotheciaceae</taxon>
        <taxon>Aureobasidium</taxon>
    </lineage>
</organism>
<evidence type="ECO:0000259" key="3">
    <source>
        <dbReference type="PROSITE" id="PS51820"/>
    </source>
</evidence>
<feature type="chain" id="PRO_5020883302" description="PA14 domain-containing protein" evidence="2">
    <location>
        <begin position="22"/>
        <end position="438"/>
    </location>
</feature>
<dbReference type="InterPro" id="IPR018871">
    <property type="entry name" value="GLEYA_adhesin_domain"/>
</dbReference>
<reference evidence="4 5" key="1">
    <citation type="submission" date="2018-10" db="EMBL/GenBank/DDBJ databases">
        <title>Fifty Aureobasidium pullulans genomes reveal a recombining polyextremotolerant generalist.</title>
        <authorList>
            <person name="Gostincar C."/>
            <person name="Turk M."/>
            <person name="Zajc J."/>
            <person name="Gunde-Cimerman N."/>
        </authorList>
    </citation>
    <scope>NUCLEOTIDE SEQUENCE [LARGE SCALE GENOMIC DNA]</scope>
    <source>
        <strain evidence="4 5">EXF-3380</strain>
    </source>
</reference>
<accession>A0A4T0C3V5</accession>
<dbReference type="Pfam" id="PF10528">
    <property type="entry name" value="GLEYA"/>
    <property type="match status" value="1"/>
</dbReference>
<dbReference type="AlphaFoldDB" id="A0A4T0C3V5"/>